<dbReference type="SUPFAM" id="SSF56529">
    <property type="entry name" value="FAH"/>
    <property type="match status" value="1"/>
</dbReference>
<dbReference type="InterPro" id="IPR011234">
    <property type="entry name" value="Fumarylacetoacetase-like_C"/>
</dbReference>
<gene>
    <name evidence="4" type="ORF">PV367_09835</name>
</gene>
<dbReference type="GO" id="GO:0016787">
    <property type="term" value="F:hydrolase activity"/>
    <property type="evidence" value="ECO:0007669"/>
    <property type="project" value="UniProtKB-KW"/>
</dbReference>
<protein>
    <submittedName>
        <fullName evidence="4">Fumarylacetoacetate hydrolase family protein</fullName>
    </submittedName>
</protein>
<comment type="similarity">
    <text evidence="1">Belongs to the FAH family.</text>
</comment>
<keyword evidence="4" id="KW-0378">Hydrolase</keyword>
<dbReference type="InterPro" id="IPR036663">
    <property type="entry name" value="Fumarylacetoacetase_C_sf"/>
</dbReference>
<keyword evidence="2" id="KW-0479">Metal-binding</keyword>
<evidence type="ECO:0000259" key="3">
    <source>
        <dbReference type="Pfam" id="PF01557"/>
    </source>
</evidence>
<accession>A0AAJ2UKY5</accession>
<evidence type="ECO:0000256" key="1">
    <source>
        <dbReference type="ARBA" id="ARBA00010211"/>
    </source>
</evidence>
<dbReference type="Proteomes" id="UP001273589">
    <property type="component" value="Unassembled WGS sequence"/>
</dbReference>
<dbReference type="RefSeq" id="WP_319690615.1">
    <property type="nucleotide sequence ID" value="NZ_JARAWN010000041.1"/>
</dbReference>
<evidence type="ECO:0000256" key="2">
    <source>
        <dbReference type="ARBA" id="ARBA00022723"/>
    </source>
</evidence>
<dbReference type="InterPro" id="IPR051121">
    <property type="entry name" value="FAH"/>
</dbReference>
<dbReference type="GO" id="GO:0046872">
    <property type="term" value="F:metal ion binding"/>
    <property type="evidence" value="ECO:0007669"/>
    <property type="project" value="UniProtKB-KW"/>
</dbReference>
<proteinExistence type="inferred from homology"/>
<organism evidence="4 5">
    <name type="scientific">Streptomyces europaeiscabiei</name>
    <dbReference type="NCBI Taxonomy" id="146819"/>
    <lineage>
        <taxon>Bacteria</taxon>
        <taxon>Bacillati</taxon>
        <taxon>Actinomycetota</taxon>
        <taxon>Actinomycetes</taxon>
        <taxon>Kitasatosporales</taxon>
        <taxon>Streptomycetaceae</taxon>
        <taxon>Streptomyces</taxon>
    </lineage>
</organism>
<dbReference type="AlphaFoldDB" id="A0AAJ2UKY5"/>
<evidence type="ECO:0000313" key="5">
    <source>
        <dbReference type="Proteomes" id="UP001273589"/>
    </source>
</evidence>
<dbReference type="GO" id="GO:0016853">
    <property type="term" value="F:isomerase activity"/>
    <property type="evidence" value="ECO:0007669"/>
    <property type="project" value="UniProtKB-ARBA"/>
</dbReference>
<dbReference type="PANTHER" id="PTHR42796">
    <property type="entry name" value="FUMARYLACETOACETATE HYDROLASE DOMAIN-CONTAINING PROTEIN 2A-RELATED"/>
    <property type="match status" value="1"/>
</dbReference>
<feature type="domain" description="Fumarylacetoacetase-like C-terminal" evidence="3">
    <location>
        <begin position="75"/>
        <end position="281"/>
    </location>
</feature>
<comment type="caution">
    <text evidence="4">The sequence shown here is derived from an EMBL/GenBank/DDBJ whole genome shotgun (WGS) entry which is preliminary data.</text>
</comment>
<sequence>MKLANLAGRPVVVRDDDLALDIADASKGAIEPRLEVLSDLALHDELRAIAERADDADWKPFDQYDLGRVAKPYKAIGVALNYRAHAEESTLPVPDEPSVFAKFASSVVGPYDSVVVEPQYDKVDYEAELVVVMGKMGKNIPEADAWSHVAGVTAGQDISDRKEQWRKPINQFTLPKSYDTFSPIGPYLVTPDEFADPDDIEVAGWVDDLEVQRGRTSDLIFSVPELIAWLSKRVTFEPGDLIFTGTPAGCGVRRTPRLYLTEGKVLRTEVTGVGTMVNPVVAG</sequence>
<reference evidence="4" key="1">
    <citation type="journal article" date="2023" name="Microb. Genom.">
        <title>Mesoterricola silvestris gen. nov., sp. nov., Mesoterricola sediminis sp. nov., Geothrix oryzae sp. nov., Geothrix edaphica sp. nov., Geothrix rubra sp. nov., and Geothrix limicola sp. nov., six novel members of Acidobacteriota isolated from soils.</title>
        <authorList>
            <person name="Weisberg A.J."/>
            <person name="Pearce E."/>
            <person name="Kramer C.G."/>
            <person name="Chang J.H."/>
            <person name="Clarke C.R."/>
        </authorList>
    </citation>
    <scope>NUCLEOTIDE SEQUENCE</scope>
    <source>
        <strain evidence="4">ND06-05F</strain>
    </source>
</reference>
<evidence type="ECO:0000313" key="4">
    <source>
        <dbReference type="EMBL" id="MDX3130081.1"/>
    </source>
</evidence>
<dbReference type="GO" id="GO:0019752">
    <property type="term" value="P:carboxylic acid metabolic process"/>
    <property type="evidence" value="ECO:0007669"/>
    <property type="project" value="UniProtKB-ARBA"/>
</dbReference>
<name>A0AAJ2UKY5_9ACTN</name>
<dbReference type="FunFam" id="3.90.850.10:FF:000002">
    <property type="entry name" value="2-hydroxyhepta-2,4-diene-1,7-dioate isomerase"/>
    <property type="match status" value="1"/>
</dbReference>
<dbReference type="EMBL" id="JARAWN010000041">
    <property type="protein sequence ID" value="MDX3130081.1"/>
    <property type="molecule type" value="Genomic_DNA"/>
</dbReference>
<dbReference type="Gene3D" id="3.90.850.10">
    <property type="entry name" value="Fumarylacetoacetase-like, C-terminal domain"/>
    <property type="match status" value="1"/>
</dbReference>
<dbReference type="Pfam" id="PF01557">
    <property type="entry name" value="FAA_hydrolase"/>
    <property type="match status" value="1"/>
</dbReference>
<dbReference type="PANTHER" id="PTHR42796:SF4">
    <property type="entry name" value="FUMARYLACETOACETATE HYDROLASE DOMAIN-CONTAINING PROTEIN 2A"/>
    <property type="match status" value="1"/>
</dbReference>